<dbReference type="PROSITE" id="PS50089">
    <property type="entry name" value="ZF_RING_2"/>
    <property type="match status" value="1"/>
</dbReference>
<feature type="domain" description="B30.2/SPRY" evidence="6">
    <location>
        <begin position="76"/>
        <end position="270"/>
    </location>
</feature>
<dbReference type="Gene3D" id="2.60.120.920">
    <property type="match status" value="1"/>
</dbReference>
<dbReference type="PROSITE" id="PS00518">
    <property type="entry name" value="ZF_RING_1"/>
    <property type="match status" value="1"/>
</dbReference>
<dbReference type="OrthoDB" id="128536at2759"/>
<dbReference type="Pfam" id="PF00622">
    <property type="entry name" value="SPRY"/>
    <property type="match status" value="1"/>
</dbReference>
<dbReference type="InterPro" id="IPR003877">
    <property type="entry name" value="SPRY_dom"/>
</dbReference>
<dbReference type="PRINTS" id="PR01407">
    <property type="entry name" value="BUTYPHLNCDUF"/>
</dbReference>
<dbReference type="InterPro" id="IPR003879">
    <property type="entry name" value="Butyrophylin_SPRY"/>
</dbReference>
<dbReference type="Pfam" id="PF15227">
    <property type="entry name" value="zf-C3HC4_4"/>
    <property type="match status" value="1"/>
</dbReference>
<dbReference type="SUPFAM" id="SSF57850">
    <property type="entry name" value="RING/U-box"/>
    <property type="match status" value="1"/>
</dbReference>
<keyword evidence="2 4" id="KW-0863">Zinc-finger</keyword>
<evidence type="ECO:0000259" key="6">
    <source>
        <dbReference type="PROSITE" id="PS50188"/>
    </source>
</evidence>
<dbReference type="GO" id="GO:0008270">
    <property type="term" value="F:zinc ion binding"/>
    <property type="evidence" value="ECO:0007669"/>
    <property type="project" value="UniProtKB-KW"/>
</dbReference>
<dbReference type="SMART" id="SM00449">
    <property type="entry name" value="SPRY"/>
    <property type="match status" value="1"/>
</dbReference>
<dbReference type="KEGG" id="tmu:101341754"/>
<dbReference type="PANTHER" id="PTHR24103">
    <property type="entry name" value="E3 UBIQUITIN-PROTEIN LIGASE TRIM"/>
    <property type="match status" value="1"/>
</dbReference>
<dbReference type="Proteomes" id="UP000248480">
    <property type="component" value="Unplaced"/>
</dbReference>
<dbReference type="RefSeq" id="XP_004380498.1">
    <property type="nucleotide sequence ID" value="XM_004380441.1"/>
</dbReference>
<dbReference type="Gene3D" id="3.30.40.10">
    <property type="entry name" value="Zinc/RING finger domain, C3HC4 (zinc finger)"/>
    <property type="match status" value="1"/>
</dbReference>
<dbReference type="PROSITE" id="PS50188">
    <property type="entry name" value="B302_SPRY"/>
    <property type="match status" value="1"/>
</dbReference>
<dbReference type="InterPro" id="IPR001841">
    <property type="entry name" value="Znf_RING"/>
</dbReference>
<name>A0A2Y9DSY5_TRIMA</name>
<keyword evidence="3" id="KW-0862">Zinc</keyword>
<dbReference type="SMART" id="SM00184">
    <property type="entry name" value="RING"/>
    <property type="match status" value="1"/>
</dbReference>
<evidence type="ECO:0000256" key="3">
    <source>
        <dbReference type="ARBA" id="ARBA00022833"/>
    </source>
</evidence>
<dbReference type="InterPro" id="IPR013083">
    <property type="entry name" value="Znf_RING/FYVE/PHD"/>
</dbReference>
<dbReference type="InterPro" id="IPR043136">
    <property type="entry name" value="B30.2/SPRY_sf"/>
</dbReference>
<dbReference type="GeneID" id="101341754"/>
<dbReference type="InterPro" id="IPR013320">
    <property type="entry name" value="ConA-like_dom_sf"/>
</dbReference>
<evidence type="ECO:0000256" key="2">
    <source>
        <dbReference type="ARBA" id="ARBA00022771"/>
    </source>
</evidence>
<protein>
    <submittedName>
        <fullName evidence="8">Ret finger protein-like 4B</fullName>
    </submittedName>
</protein>
<evidence type="ECO:0000313" key="7">
    <source>
        <dbReference type="Proteomes" id="UP000248480"/>
    </source>
</evidence>
<dbReference type="FunCoup" id="A0A2Y9DSY5">
    <property type="interactions" value="37"/>
</dbReference>
<dbReference type="InterPro" id="IPR017907">
    <property type="entry name" value="Znf_RING_CS"/>
</dbReference>
<evidence type="ECO:0000256" key="4">
    <source>
        <dbReference type="PROSITE-ProRule" id="PRU00175"/>
    </source>
</evidence>
<sequence length="270" mass="30022">MAKSLKTEVTCPVCLDFFSKPFSLSCAHTFCCDCIETWIRERKESVLTCPMCREINEKHFLQGWQITALTFLIRQHGPLLEERLHLSDGLLRSRDDMTLDAATANSLLVLSSDLRSVQCGKICNNPMEDPNRFTHMTCVLGTPCFSTGCHYWEVEVGEGKEWSLGVCKESVDRKGKSSLSSELGFWTISMSAGAICSSSFPQTRISASSSLHCVGIFLDVDMGEVKFFDVRNDALIYTHSDLSCLEPLHPFFCPELPGEGDSGAPLRICP</sequence>
<dbReference type="SMART" id="SM00589">
    <property type="entry name" value="PRY"/>
    <property type="match status" value="1"/>
</dbReference>
<dbReference type="InterPro" id="IPR001870">
    <property type="entry name" value="B30.2/SPRY"/>
</dbReference>
<dbReference type="InterPro" id="IPR006574">
    <property type="entry name" value="PRY"/>
</dbReference>
<dbReference type="InterPro" id="IPR050143">
    <property type="entry name" value="TRIM/RBCC"/>
</dbReference>
<dbReference type="FunFam" id="2.60.120.920:FF:000004">
    <property type="entry name" value="Butyrophilin subfamily 1 member A1"/>
    <property type="match status" value="1"/>
</dbReference>
<dbReference type="SUPFAM" id="SSF49899">
    <property type="entry name" value="Concanavalin A-like lectins/glucanases"/>
    <property type="match status" value="1"/>
</dbReference>
<evidence type="ECO:0000259" key="5">
    <source>
        <dbReference type="PROSITE" id="PS50089"/>
    </source>
</evidence>
<proteinExistence type="predicted"/>
<gene>
    <name evidence="8" type="primary">LOC101341754</name>
</gene>
<accession>A0A2Y9DSY5</accession>
<organism evidence="7 8">
    <name type="scientific">Trichechus manatus latirostris</name>
    <name type="common">Florida manatee</name>
    <dbReference type="NCBI Taxonomy" id="127582"/>
    <lineage>
        <taxon>Eukaryota</taxon>
        <taxon>Metazoa</taxon>
        <taxon>Chordata</taxon>
        <taxon>Craniata</taxon>
        <taxon>Vertebrata</taxon>
        <taxon>Euteleostomi</taxon>
        <taxon>Mammalia</taxon>
        <taxon>Eutheria</taxon>
        <taxon>Afrotheria</taxon>
        <taxon>Sirenia</taxon>
        <taxon>Trichechidae</taxon>
        <taxon>Trichechus</taxon>
    </lineage>
</organism>
<evidence type="ECO:0000256" key="1">
    <source>
        <dbReference type="ARBA" id="ARBA00022723"/>
    </source>
</evidence>
<dbReference type="AlphaFoldDB" id="A0A2Y9DSY5"/>
<keyword evidence="1" id="KW-0479">Metal-binding</keyword>
<keyword evidence="7" id="KW-1185">Reference proteome</keyword>
<evidence type="ECO:0000313" key="8">
    <source>
        <dbReference type="RefSeq" id="XP_004380498.1"/>
    </source>
</evidence>
<feature type="domain" description="RING-type" evidence="5">
    <location>
        <begin position="11"/>
        <end position="53"/>
    </location>
</feature>
<dbReference type="InParanoid" id="A0A2Y9DSY5"/>
<reference evidence="8" key="1">
    <citation type="submission" date="2025-08" db="UniProtKB">
        <authorList>
            <consortium name="RefSeq"/>
        </authorList>
    </citation>
    <scope>IDENTIFICATION</scope>
</reference>
<dbReference type="Pfam" id="PF13765">
    <property type="entry name" value="PRY"/>
    <property type="match status" value="1"/>
</dbReference>